<keyword evidence="3" id="KW-0238">DNA-binding</keyword>
<accession>A0ABX0JH02</accession>
<dbReference type="InterPro" id="IPR036390">
    <property type="entry name" value="WH_DNA-bd_sf"/>
</dbReference>
<dbReference type="PANTHER" id="PTHR30419">
    <property type="entry name" value="HTH-TYPE TRANSCRIPTIONAL REGULATOR YBHD"/>
    <property type="match status" value="1"/>
</dbReference>
<dbReference type="Proteomes" id="UP001165962">
    <property type="component" value="Unassembled WGS sequence"/>
</dbReference>
<dbReference type="SUPFAM" id="SSF53850">
    <property type="entry name" value="Periplasmic binding protein-like II"/>
    <property type="match status" value="1"/>
</dbReference>
<evidence type="ECO:0000259" key="5">
    <source>
        <dbReference type="PROSITE" id="PS50931"/>
    </source>
</evidence>
<reference evidence="6" key="1">
    <citation type="submission" date="2020-03" db="EMBL/GenBank/DDBJ databases">
        <title>Draft sequencing of Paenibacilllus sp. S3N08.</title>
        <authorList>
            <person name="Kim D.-U."/>
        </authorList>
    </citation>
    <scope>NUCLEOTIDE SEQUENCE</scope>
    <source>
        <strain evidence="6">S3N08</strain>
    </source>
</reference>
<evidence type="ECO:0000313" key="6">
    <source>
        <dbReference type="EMBL" id="NHN34182.1"/>
    </source>
</evidence>
<organism evidence="6 7">
    <name type="scientific">Paenibacillus agricola</name>
    <dbReference type="NCBI Taxonomy" id="2716264"/>
    <lineage>
        <taxon>Bacteria</taxon>
        <taxon>Bacillati</taxon>
        <taxon>Bacillota</taxon>
        <taxon>Bacilli</taxon>
        <taxon>Bacillales</taxon>
        <taxon>Paenibacillaceae</taxon>
        <taxon>Paenibacillus</taxon>
    </lineage>
</organism>
<dbReference type="InterPro" id="IPR036388">
    <property type="entry name" value="WH-like_DNA-bd_sf"/>
</dbReference>
<dbReference type="RefSeq" id="WP_166154850.1">
    <property type="nucleotide sequence ID" value="NZ_JAAOIW010000016.1"/>
</dbReference>
<protein>
    <submittedName>
        <fullName evidence="6">LysR family transcriptional regulator</fullName>
    </submittedName>
</protein>
<comment type="caution">
    <text evidence="6">The sequence shown here is derived from an EMBL/GenBank/DDBJ whole genome shotgun (WGS) entry which is preliminary data.</text>
</comment>
<name>A0ABX0JH02_9BACL</name>
<dbReference type="Gene3D" id="3.40.190.290">
    <property type="match status" value="1"/>
</dbReference>
<dbReference type="SUPFAM" id="SSF46785">
    <property type="entry name" value="Winged helix' DNA-binding domain"/>
    <property type="match status" value="1"/>
</dbReference>
<dbReference type="PRINTS" id="PR00039">
    <property type="entry name" value="HTHLYSR"/>
</dbReference>
<dbReference type="PROSITE" id="PS50931">
    <property type="entry name" value="HTH_LYSR"/>
    <property type="match status" value="1"/>
</dbReference>
<proteinExistence type="inferred from homology"/>
<comment type="similarity">
    <text evidence="1">Belongs to the LysR transcriptional regulatory family.</text>
</comment>
<keyword evidence="4" id="KW-0804">Transcription</keyword>
<evidence type="ECO:0000313" key="7">
    <source>
        <dbReference type="Proteomes" id="UP001165962"/>
    </source>
</evidence>
<evidence type="ECO:0000256" key="2">
    <source>
        <dbReference type="ARBA" id="ARBA00023015"/>
    </source>
</evidence>
<dbReference type="InterPro" id="IPR050950">
    <property type="entry name" value="HTH-type_LysR_regulators"/>
</dbReference>
<keyword evidence="2" id="KW-0805">Transcription regulation</keyword>
<dbReference type="Gene3D" id="1.10.10.10">
    <property type="entry name" value="Winged helix-like DNA-binding domain superfamily/Winged helix DNA-binding domain"/>
    <property type="match status" value="1"/>
</dbReference>
<dbReference type="InterPro" id="IPR000847">
    <property type="entry name" value="LysR_HTH_N"/>
</dbReference>
<feature type="domain" description="HTH lysR-type" evidence="5">
    <location>
        <begin position="1"/>
        <end position="58"/>
    </location>
</feature>
<evidence type="ECO:0000256" key="1">
    <source>
        <dbReference type="ARBA" id="ARBA00009437"/>
    </source>
</evidence>
<dbReference type="Pfam" id="PF03466">
    <property type="entry name" value="LysR_substrate"/>
    <property type="match status" value="1"/>
</dbReference>
<sequence>MELTQLVYFLAVARHQHLTRASEDLAVTQPALSHAISKLEKELGVPLFERVGRNVKVNRYGEIFARRIERVMQELEAGKHEIAETADPETGIISLSYLNILGVDLIPNLVREYQRLKPKVRFELIQGNLDDIHSQLVNGYSDLTITSKESGIEDCEWMTMKKVPLFIVVPAAHRYANRPSLSLLKLNDEPFIGIKNNCGLKATLQSRFQHTGFSLTSTYDAEDLITVAGFISAGLGVSVLPHTAGLALDGLVWLPIEEEGWVWEIGAMWKKYRFLSPATRQFLQFATGTLDINILKA</sequence>
<dbReference type="EMBL" id="JAAOIW010000016">
    <property type="protein sequence ID" value="NHN34182.1"/>
    <property type="molecule type" value="Genomic_DNA"/>
</dbReference>
<keyword evidence="7" id="KW-1185">Reference proteome</keyword>
<dbReference type="Pfam" id="PF00126">
    <property type="entry name" value="HTH_1"/>
    <property type="match status" value="1"/>
</dbReference>
<dbReference type="PANTHER" id="PTHR30419:SF28">
    <property type="entry name" value="HTH-TYPE TRANSCRIPTIONAL REGULATOR BSDA"/>
    <property type="match status" value="1"/>
</dbReference>
<gene>
    <name evidence="6" type="ORF">G9U52_30650</name>
</gene>
<evidence type="ECO:0000256" key="4">
    <source>
        <dbReference type="ARBA" id="ARBA00023163"/>
    </source>
</evidence>
<evidence type="ECO:0000256" key="3">
    <source>
        <dbReference type="ARBA" id="ARBA00023125"/>
    </source>
</evidence>
<dbReference type="InterPro" id="IPR005119">
    <property type="entry name" value="LysR_subst-bd"/>
</dbReference>